<name>A0A1L9X4H4_ASPA1</name>
<feature type="compositionally biased region" description="Basic residues" evidence="1">
    <location>
        <begin position="286"/>
        <end position="306"/>
    </location>
</feature>
<dbReference type="AlphaFoldDB" id="A0A1L9X4H4"/>
<gene>
    <name evidence="2" type="ORF">ASPACDRAFT_58154</name>
</gene>
<feature type="region of interest" description="Disordered" evidence="1">
    <location>
        <begin position="1"/>
        <end position="82"/>
    </location>
</feature>
<dbReference type="GO" id="GO:0006360">
    <property type="term" value="P:transcription by RNA polymerase I"/>
    <property type="evidence" value="ECO:0007669"/>
    <property type="project" value="InterPro"/>
</dbReference>
<reference evidence="3" key="1">
    <citation type="journal article" date="2017" name="Genome Biol.">
        <title>Comparative genomics reveals high biological diversity and specific adaptations in the industrially and medically important fungal genus Aspergillus.</title>
        <authorList>
            <person name="de Vries R.P."/>
            <person name="Riley R."/>
            <person name="Wiebenga A."/>
            <person name="Aguilar-Osorio G."/>
            <person name="Amillis S."/>
            <person name="Uchima C.A."/>
            <person name="Anderluh G."/>
            <person name="Asadollahi M."/>
            <person name="Askin M."/>
            <person name="Barry K."/>
            <person name="Battaglia E."/>
            <person name="Bayram O."/>
            <person name="Benocci T."/>
            <person name="Braus-Stromeyer S.A."/>
            <person name="Caldana C."/>
            <person name="Canovas D."/>
            <person name="Cerqueira G.C."/>
            <person name="Chen F."/>
            <person name="Chen W."/>
            <person name="Choi C."/>
            <person name="Clum A."/>
            <person name="Dos Santos R.A."/>
            <person name="Damasio A.R."/>
            <person name="Diallinas G."/>
            <person name="Emri T."/>
            <person name="Fekete E."/>
            <person name="Flipphi M."/>
            <person name="Freyberg S."/>
            <person name="Gallo A."/>
            <person name="Gournas C."/>
            <person name="Habgood R."/>
            <person name="Hainaut M."/>
            <person name="Harispe M.L."/>
            <person name="Henrissat B."/>
            <person name="Hilden K.S."/>
            <person name="Hope R."/>
            <person name="Hossain A."/>
            <person name="Karabika E."/>
            <person name="Karaffa L."/>
            <person name="Karanyi Z."/>
            <person name="Krasevec N."/>
            <person name="Kuo A."/>
            <person name="Kusch H."/>
            <person name="LaButti K."/>
            <person name="Lagendijk E.L."/>
            <person name="Lapidus A."/>
            <person name="Levasseur A."/>
            <person name="Lindquist E."/>
            <person name="Lipzen A."/>
            <person name="Logrieco A.F."/>
            <person name="MacCabe A."/>
            <person name="Maekelae M.R."/>
            <person name="Malavazi I."/>
            <person name="Melin P."/>
            <person name="Meyer V."/>
            <person name="Mielnichuk N."/>
            <person name="Miskei M."/>
            <person name="Molnar A.P."/>
            <person name="Mule G."/>
            <person name="Ngan C.Y."/>
            <person name="Orejas M."/>
            <person name="Orosz E."/>
            <person name="Ouedraogo J.P."/>
            <person name="Overkamp K.M."/>
            <person name="Park H.-S."/>
            <person name="Perrone G."/>
            <person name="Piumi F."/>
            <person name="Punt P.J."/>
            <person name="Ram A.F."/>
            <person name="Ramon A."/>
            <person name="Rauscher S."/>
            <person name="Record E."/>
            <person name="Riano-Pachon D.M."/>
            <person name="Robert V."/>
            <person name="Roehrig J."/>
            <person name="Ruller R."/>
            <person name="Salamov A."/>
            <person name="Salih N.S."/>
            <person name="Samson R.A."/>
            <person name="Sandor E."/>
            <person name="Sanguinetti M."/>
            <person name="Schuetze T."/>
            <person name="Sepcic K."/>
            <person name="Shelest E."/>
            <person name="Sherlock G."/>
            <person name="Sophianopoulou V."/>
            <person name="Squina F.M."/>
            <person name="Sun H."/>
            <person name="Susca A."/>
            <person name="Todd R.B."/>
            <person name="Tsang A."/>
            <person name="Unkles S.E."/>
            <person name="van de Wiele N."/>
            <person name="van Rossen-Uffink D."/>
            <person name="Oliveira J.V."/>
            <person name="Vesth T.C."/>
            <person name="Visser J."/>
            <person name="Yu J.-H."/>
            <person name="Zhou M."/>
            <person name="Andersen M.R."/>
            <person name="Archer D.B."/>
            <person name="Baker S.E."/>
            <person name="Benoit I."/>
            <person name="Brakhage A.A."/>
            <person name="Braus G.H."/>
            <person name="Fischer R."/>
            <person name="Frisvad J.C."/>
            <person name="Goldman G.H."/>
            <person name="Houbraken J."/>
            <person name="Oakley B."/>
            <person name="Pocsi I."/>
            <person name="Scazzocchio C."/>
            <person name="Seiboth B."/>
            <person name="vanKuyk P.A."/>
            <person name="Wortman J."/>
            <person name="Dyer P.S."/>
            <person name="Grigoriev I.V."/>
        </authorList>
    </citation>
    <scope>NUCLEOTIDE SEQUENCE [LARGE SCALE GENOMIC DNA]</scope>
    <source>
        <strain evidence="3">ATCC 16872 / CBS 172.66 / WB 5094</strain>
    </source>
</reference>
<feature type="region of interest" description="Disordered" evidence="1">
    <location>
        <begin position="186"/>
        <end position="306"/>
    </location>
</feature>
<dbReference type="InterPro" id="IPR013240">
    <property type="entry name" value="DNA-dir_RNA_pol1_su_RPA34"/>
</dbReference>
<dbReference type="OMA" id="LKMRFLP"/>
<dbReference type="Gene3D" id="6.20.250.70">
    <property type="match status" value="1"/>
</dbReference>
<dbReference type="RefSeq" id="XP_020059553.1">
    <property type="nucleotide sequence ID" value="XM_020203316.1"/>
</dbReference>
<dbReference type="VEuPathDB" id="FungiDB:ASPACDRAFT_58154"/>
<sequence length="306" mass="33632">MAFKSEERVRVSDEDVSMDSSSAESATSSAGESSSESGSESESESTATFTKPSAHAPQPYKAPPGFKSVKQQSAPKSNVSSLLSDLRGKQVYHITAPDYLPLSKVEEVSLAKIMQGKPVLKYKGVQYGIPVESIKQPGVGGETLQLYDQKTKTYYSTAASNIPSYHIQELVDLPRESEADILAAVKEQVKPPRKQPKNLKMRFHPVGSGQLPPETIGSSSEESEGEEEPTFKVPKSVEKEREERKRKHHPTEEEGAPSSEVSRKKSKKHTSSQEAEPVEADEDKKSKKKSSKSRDEKKRKKADKAA</sequence>
<dbReference type="OrthoDB" id="76224at2759"/>
<dbReference type="STRING" id="690307.A0A1L9X4H4"/>
<dbReference type="PANTHER" id="PTHR28155:SF1">
    <property type="entry name" value="DNA-DIRECTED RNA POLYMERASE I SUBUNIT RPA34.5-DOMAIN-CONTAINING PROTEIN"/>
    <property type="match status" value="1"/>
</dbReference>
<evidence type="ECO:0000256" key="1">
    <source>
        <dbReference type="SAM" id="MobiDB-lite"/>
    </source>
</evidence>
<dbReference type="InterPro" id="IPR053263">
    <property type="entry name" value="Euk_RPA34_RNAP_subunit"/>
</dbReference>
<dbReference type="Pfam" id="PF08208">
    <property type="entry name" value="RNA_polI_A34"/>
    <property type="match status" value="1"/>
</dbReference>
<proteinExistence type="predicted"/>
<evidence type="ECO:0000313" key="3">
    <source>
        <dbReference type="Proteomes" id="UP000184546"/>
    </source>
</evidence>
<feature type="compositionally biased region" description="Polar residues" evidence="1">
    <location>
        <begin position="69"/>
        <end position="82"/>
    </location>
</feature>
<feature type="compositionally biased region" description="Basic and acidic residues" evidence="1">
    <location>
        <begin position="1"/>
        <end position="13"/>
    </location>
</feature>
<feature type="compositionally biased region" description="Low complexity" evidence="1">
    <location>
        <begin position="20"/>
        <end position="48"/>
    </location>
</feature>
<dbReference type="EMBL" id="KV878972">
    <property type="protein sequence ID" value="OJK03214.1"/>
    <property type="molecule type" value="Genomic_DNA"/>
</dbReference>
<evidence type="ECO:0000313" key="2">
    <source>
        <dbReference type="EMBL" id="OJK03214.1"/>
    </source>
</evidence>
<evidence type="ECO:0008006" key="4">
    <source>
        <dbReference type="Google" id="ProtNLM"/>
    </source>
</evidence>
<organism evidence="2 3">
    <name type="scientific">Aspergillus aculeatus (strain ATCC 16872 / CBS 172.66 / WB 5094)</name>
    <dbReference type="NCBI Taxonomy" id="690307"/>
    <lineage>
        <taxon>Eukaryota</taxon>
        <taxon>Fungi</taxon>
        <taxon>Dikarya</taxon>
        <taxon>Ascomycota</taxon>
        <taxon>Pezizomycotina</taxon>
        <taxon>Eurotiomycetes</taxon>
        <taxon>Eurotiomycetidae</taxon>
        <taxon>Eurotiales</taxon>
        <taxon>Aspergillaceae</taxon>
        <taxon>Aspergillus</taxon>
        <taxon>Aspergillus subgen. Circumdati</taxon>
    </lineage>
</organism>
<dbReference type="Proteomes" id="UP000184546">
    <property type="component" value="Unassembled WGS sequence"/>
</dbReference>
<dbReference type="PANTHER" id="PTHR28155">
    <property type="entry name" value="ACR243WP"/>
    <property type="match status" value="1"/>
</dbReference>
<protein>
    <recommendedName>
        <fullName evidence="4">DNA-directed RNA polymerase I subunit RPA34.5</fullName>
    </recommendedName>
</protein>
<dbReference type="GeneID" id="30977130"/>
<keyword evidence="3" id="KW-1185">Reference proteome</keyword>
<feature type="compositionally biased region" description="Basic residues" evidence="1">
    <location>
        <begin position="191"/>
        <end position="203"/>
    </location>
</feature>
<accession>A0A1L9X4H4</accession>